<proteinExistence type="predicted"/>
<dbReference type="EMBL" id="CAWUPB010001197">
    <property type="protein sequence ID" value="CAK7355853.1"/>
    <property type="molecule type" value="Genomic_DNA"/>
</dbReference>
<comment type="caution">
    <text evidence="1">The sequence shown here is derived from an EMBL/GenBank/DDBJ whole genome shotgun (WGS) entry which is preliminary data.</text>
</comment>
<protein>
    <submittedName>
        <fullName evidence="1">Uncharacterized protein</fullName>
    </submittedName>
</protein>
<evidence type="ECO:0000313" key="1">
    <source>
        <dbReference type="EMBL" id="CAK7355853.1"/>
    </source>
</evidence>
<keyword evidence="2" id="KW-1185">Reference proteome</keyword>
<evidence type="ECO:0000313" key="2">
    <source>
        <dbReference type="Proteomes" id="UP001314170"/>
    </source>
</evidence>
<accession>A0AAV1SSS7</accession>
<dbReference type="AlphaFoldDB" id="A0AAV1SSS7"/>
<gene>
    <name evidence="1" type="ORF">DCAF_LOCUS26116</name>
</gene>
<organism evidence="1 2">
    <name type="scientific">Dovyalis caffra</name>
    <dbReference type="NCBI Taxonomy" id="77055"/>
    <lineage>
        <taxon>Eukaryota</taxon>
        <taxon>Viridiplantae</taxon>
        <taxon>Streptophyta</taxon>
        <taxon>Embryophyta</taxon>
        <taxon>Tracheophyta</taxon>
        <taxon>Spermatophyta</taxon>
        <taxon>Magnoliopsida</taxon>
        <taxon>eudicotyledons</taxon>
        <taxon>Gunneridae</taxon>
        <taxon>Pentapetalae</taxon>
        <taxon>rosids</taxon>
        <taxon>fabids</taxon>
        <taxon>Malpighiales</taxon>
        <taxon>Salicaceae</taxon>
        <taxon>Flacourtieae</taxon>
        <taxon>Dovyalis</taxon>
    </lineage>
</organism>
<sequence>MMMVVERDTLPTGNVVVEIGDGYGGGLGRYGARVESTVVGVFNRGIVVVAMRWFGGSYGVQCGEGVMVGRVPGGVLGSVNCCDWFEGGSVVRMVASVFGWRLREIKSVRCLA</sequence>
<dbReference type="Proteomes" id="UP001314170">
    <property type="component" value="Unassembled WGS sequence"/>
</dbReference>
<reference evidence="1 2" key="1">
    <citation type="submission" date="2024-01" db="EMBL/GenBank/DDBJ databases">
        <authorList>
            <person name="Waweru B."/>
        </authorList>
    </citation>
    <scope>NUCLEOTIDE SEQUENCE [LARGE SCALE GENOMIC DNA]</scope>
</reference>
<name>A0AAV1SSS7_9ROSI</name>